<dbReference type="InterPro" id="IPR021313">
    <property type="entry name" value="DUF2909"/>
</dbReference>
<keyword evidence="3" id="KW-1185">Reference proteome</keyword>
<evidence type="ECO:0000256" key="1">
    <source>
        <dbReference type="SAM" id="Phobius"/>
    </source>
</evidence>
<organism evidence="2 3">
    <name type="scientific">gamma proteobacterium HTCC2207</name>
    <dbReference type="NCBI Taxonomy" id="314287"/>
    <lineage>
        <taxon>Bacteria</taxon>
        <taxon>Pseudomonadati</taxon>
        <taxon>Pseudomonadota</taxon>
        <taxon>Gammaproteobacteria</taxon>
        <taxon>Cellvibrionales</taxon>
        <taxon>Porticoccaceae</taxon>
        <taxon>SAR92 clade</taxon>
    </lineage>
</organism>
<comment type="caution">
    <text evidence="2">The sequence shown here is derived from an EMBL/GenBank/DDBJ whole genome shotgun (WGS) entry which is preliminary data.</text>
</comment>
<evidence type="ECO:0000313" key="2">
    <source>
        <dbReference type="EMBL" id="EAS47917.1"/>
    </source>
</evidence>
<dbReference type="STRING" id="314287.GB2207_08911"/>
<accession>Q1YUZ1</accession>
<dbReference type="Pfam" id="PF11137">
    <property type="entry name" value="DUF2909"/>
    <property type="match status" value="1"/>
</dbReference>
<dbReference type="Proteomes" id="UP000005555">
    <property type="component" value="Unassembled WGS sequence"/>
</dbReference>
<dbReference type="HOGENOM" id="CLU_162755_1_1_6"/>
<dbReference type="AlphaFoldDB" id="Q1YUZ1"/>
<keyword evidence="1" id="KW-0812">Transmembrane</keyword>
<keyword evidence="1" id="KW-0472">Membrane</keyword>
<sequence length="109" mass="12078">MRVAVHLCLNSTFYYHNCETTMLKTFMLVLLIALIASLFGGLNFLVKDLGGDNKKRLLYALGLRVSLAVMLIGTIIYGAYTGQIKSQAPWDQQLHPENVAPTAPRAPKQ</sequence>
<dbReference type="eggNOG" id="ENOG50334B6">
    <property type="taxonomic scope" value="Bacteria"/>
</dbReference>
<evidence type="ECO:0000313" key="3">
    <source>
        <dbReference type="Proteomes" id="UP000005555"/>
    </source>
</evidence>
<reference evidence="2 3" key="1">
    <citation type="submission" date="2006-03" db="EMBL/GenBank/DDBJ databases">
        <authorList>
            <person name="Giovannoni S.J."/>
            <person name="Cho J.-C."/>
            <person name="Ferriera S."/>
            <person name="Johnson J."/>
            <person name="Kravitz S."/>
            <person name="Halpern A."/>
            <person name="Remington K."/>
            <person name="Beeson K."/>
            <person name="Tran B."/>
            <person name="Rogers Y.-H."/>
            <person name="Friedman R."/>
            <person name="Venter J.C."/>
        </authorList>
    </citation>
    <scope>NUCLEOTIDE SEQUENCE [LARGE SCALE GENOMIC DNA]</scope>
    <source>
        <strain evidence="2 3">HTCC2207</strain>
    </source>
</reference>
<protein>
    <recommendedName>
        <fullName evidence="4">DUF2909 domain-containing protein</fullName>
    </recommendedName>
</protein>
<evidence type="ECO:0008006" key="4">
    <source>
        <dbReference type="Google" id="ProtNLM"/>
    </source>
</evidence>
<proteinExistence type="predicted"/>
<name>Q1YUZ1_9GAMM</name>
<keyword evidence="1" id="KW-1133">Transmembrane helix</keyword>
<feature type="transmembrane region" description="Helical" evidence="1">
    <location>
        <begin position="26"/>
        <end position="46"/>
    </location>
</feature>
<feature type="transmembrane region" description="Helical" evidence="1">
    <location>
        <begin position="58"/>
        <end position="80"/>
    </location>
</feature>
<dbReference type="EMBL" id="AAPI01000001">
    <property type="protein sequence ID" value="EAS47917.1"/>
    <property type="molecule type" value="Genomic_DNA"/>
</dbReference>
<gene>
    <name evidence="2" type="ORF">GB2207_08911</name>
</gene>